<dbReference type="Gene3D" id="2.40.290.10">
    <property type="match status" value="1"/>
</dbReference>
<gene>
    <name evidence="2" type="primary">ku</name>
    <name evidence="5" type="ORF">JEQ47_04755</name>
</gene>
<dbReference type="SUPFAM" id="SSF100939">
    <property type="entry name" value="SPOC domain-like"/>
    <property type="match status" value="1"/>
</dbReference>
<comment type="function">
    <text evidence="2">With LigD forms a non-homologous end joining (NHEJ) DNA repair enzyme, which repairs dsDNA breaks with reduced fidelity. Binds linear dsDNA with 5'- and 3'- overhangs but not closed circular dsDNA nor ssDNA. Recruits and stimulates the ligase activity of LigD.</text>
</comment>
<keyword evidence="2" id="KW-0227">DNA damage</keyword>
<dbReference type="AlphaFoldDB" id="A0A934IRU3"/>
<dbReference type="EMBL" id="JAEKMH010000001">
    <property type="protein sequence ID" value="MBJ3784026.1"/>
    <property type="molecule type" value="Genomic_DNA"/>
</dbReference>
<dbReference type="InterPro" id="IPR009187">
    <property type="entry name" value="Prok_Ku"/>
</dbReference>
<protein>
    <recommendedName>
        <fullName evidence="2">Non-homologous end joining protein Ku</fullName>
    </recommendedName>
</protein>
<name>A0A934IRU3_9HYPH</name>
<sequence length="274" mass="31307">MAVRPYWRGYLKLSLVTCPITLAPATTEGEKVKFHTINRKTGDRIFTQYVDAKSGKAVDKDDQVKAYEKGEDEYVILEDEDLESVQLESARTIDIDEFAPADSIEWVYFDSPYFVVPADDVGEEAFRVIQQAMVQKGVVGISRLVIGNRERAVMLQPWDRGIILWTLRYGNEVREESEYWEKIDDQKADPKMVSMVQKIIEERTTAWSETMVEDPVQDKLLEIIKAKDRPAKKTKAKKADEEEEAPAATNVIDLMAALKRSLEGSPDDKKKARR</sequence>
<dbReference type="HAMAP" id="MF_01875">
    <property type="entry name" value="Prokaryotic_Ku"/>
    <property type="match status" value="1"/>
</dbReference>
<comment type="caution">
    <text evidence="5">The sequence shown here is derived from an EMBL/GenBank/DDBJ whole genome shotgun (WGS) entry which is preliminary data.</text>
</comment>
<dbReference type="PANTHER" id="PTHR41251">
    <property type="entry name" value="NON-HOMOLOGOUS END JOINING PROTEIN KU"/>
    <property type="match status" value="1"/>
</dbReference>
<keyword evidence="1 2" id="KW-0238">DNA-binding</keyword>
<keyword evidence="6" id="KW-1185">Reference proteome</keyword>
<dbReference type="SMART" id="SM00559">
    <property type="entry name" value="Ku78"/>
    <property type="match status" value="1"/>
</dbReference>
<comment type="similarity">
    <text evidence="2">Belongs to the prokaryotic Ku family.</text>
</comment>
<accession>A0A934IRU3</accession>
<dbReference type="GO" id="GO:0006303">
    <property type="term" value="P:double-strand break repair via nonhomologous end joining"/>
    <property type="evidence" value="ECO:0007669"/>
    <property type="project" value="UniProtKB-UniRule"/>
</dbReference>
<dbReference type="GO" id="GO:0006310">
    <property type="term" value="P:DNA recombination"/>
    <property type="evidence" value="ECO:0007669"/>
    <property type="project" value="UniProtKB-KW"/>
</dbReference>
<keyword evidence="2" id="KW-0234">DNA repair</keyword>
<feature type="region of interest" description="Disordered" evidence="3">
    <location>
        <begin position="229"/>
        <end position="250"/>
    </location>
</feature>
<evidence type="ECO:0000256" key="2">
    <source>
        <dbReference type="HAMAP-Rule" id="MF_01875"/>
    </source>
</evidence>
<reference evidence="5" key="1">
    <citation type="submission" date="2020-12" db="EMBL/GenBank/DDBJ databases">
        <title>Devosia sp. MSA67 isolated from Mo River.</title>
        <authorList>
            <person name="Ma F."/>
            <person name="Zi Z."/>
        </authorList>
    </citation>
    <scope>NUCLEOTIDE SEQUENCE</scope>
    <source>
        <strain evidence="5">MSA67</strain>
    </source>
</reference>
<dbReference type="NCBIfam" id="TIGR02772">
    <property type="entry name" value="Ku_bact"/>
    <property type="match status" value="1"/>
</dbReference>
<evidence type="ECO:0000256" key="3">
    <source>
        <dbReference type="SAM" id="MobiDB-lite"/>
    </source>
</evidence>
<dbReference type="InterPro" id="IPR016194">
    <property type="entry name" value="SPOC-like_C_dom_sf"/>
</dbReference>
<evidence type="ECO:0000313" key="5">
    <source>
        <dbReference type="EMBL" id="MBJ3784026.1"/>
    </source>
</evidence>
<dbReference type="PANTHER" id="PTHR41251:SF1">
    <property type="entry name" value="NON-HOMOLOGOUS END JOINING PROTEIN KU"/>
    <property type="match status" value="1"/>
</dbReference>
<evidence type="ECO:0000313" key="6">
    <source>
        <dbReference type="Proteomes" id="UP000602124"/>
    </source>
</evidence>
<dbReference type="GO" id="GO:0003690">
    <property type="term" value="F:double-stranded DNA binding"/>
    <property type="evidence" value="ECO:0007669"/>
    <property type="project" value="UniProtKB-UniRule"/>
</dbReference>
<dbReference type="PIRSF" id="PIRSF006493">
    <property type="entry name" value="Prok_Ku"/>
    <property type="match status" value="1"/>
</dbReference>
<evidence type="ECO:0000256" key="1">
    <source>
        <dbReference type="ARBA" id="ARBA00023125"/>
    </source>
</evidence>
<organism evidence="5 6">
    <name type="scientific">Devosia sediminis</name>
    <dbReference type="NCBI Taxonomy" id="2798801"/>
    <lineage>
        <taxon>Bacteria</taxon>
        <taxon>Pseudomonadati</taxon>
        <taxon>Pseudomonadota</taxon>
        <taxon>Alphaproteobacteria</taxon>
        <taxon>Hyphomicrobiales</taxon>
        <taxon>Devosiaceae</taxon>
        <taxon>Devosia</taxon>
    </lineage>
</organism>
<feature type="domain" description="Ku" evidence="4">
    <location>
        <begin position="55"/>
        <end position="182"/>
    </location>
</feature>
<dbReference type="InterPro" id="IPR006164">
    <property type="entry name" value="DNA_bd_Ku70/Ku80"/>
</dbReference>
<dbReference type="Pfam" id="PF02735">
    <property type="entry name" value="Ku"/>
    <property type="match status" value="1"/>
</dbReference>
<comment type="subunit">
    <text evidence="2">Homodimer. Interacts with LigD.</text>
</comment>
<dbReference type="RefSeq" id="WP_198875230.1">
    <property type="nucleotide sequence ID" value="NZ_JAEKMH010000001.1"/>
</dbReference>
<keyword evidence="2" id="KW-0233">DNA recombination</keyword>
<proteinExistence type="inferred from homology"/>
<evidence type="ECO:0000259" key="4">
    <source>
        <dbReference type="SMART" id="SM00559"/>
    </source>
</evidence>
<dbReference type="Proteomes" id="UP000602124">
    <property type="component" value="Unassembled WGS sequence"/>
</dbReference>